<name>A0A3S9WLI8_9MICO</name>
<dbReference type="EMBL" id="CP031422">
    <property type="protein sequence ID" value="AZS40985.1"/>
    <property type="molecule type" value="Genomic_DNA"/>
</dbReference>
<dbReference type="PANTHER" id="PTHR47505:SF1">
    <property type="entry name" value="DNA UTILIZATION PROTEIN YHGH"/>
    <property type="match status" value="1"/>
</dbReference>
<dbReference type="InterPro" id="IPR051910">
    <property type="entry name" value="ComF/GntX_DNA_util-trans"/>
</dbReference>
<dbReference type="RefSeq" id="WP_052748822.1">
    <property type="nucleotide sequence ID" value="NZ_CP031422.1"/>
</dbReference>
<dbReference type="GO" id="GO:0004588">
    <property type="term" value="F:orotate phosphoribosyltransferase activity"/>
    <property type="evidence" value="ECO:0007669"/>
    <property type="project" value="UniProtKB-EC"/>
</dbReference>
<keyword evidence="3" id="KW-0808">Transferase</keyword>
<dbReference type="AlphaFoldDB" id="A0A3S9WLI8"/>
<comment type="similarity">
    <text evidence="1">Belongs to the ComF/GntX family.</text>
</comment>
<dbReference type="InterPro" id="IPR000836">
    <property type="entry name" value="PRTase_dom"/>
</dbReference>
<dbReference type="SUPFAM" id="SSF53271">
    <property type="entry name" value="PRTase-like"/>
    <property type="match status" value="1"/>
</dbReference>
<dbReference type="KEGG" id="moy:CVS54_02330"/>
<dbReference type="Proteomes" id="UP000274841">
    <property type="component" value="Chromosome"/>
</dbReference>
<dbReference type="InterPro" id="IPR029057">
    <property type="entry name" value="PRTase-like"/>
</dbReference>
<evidence type="ECO:0000259" key="2">
    <source>
        <dbReference type="Pfam" id="PF00156"/>
    </source>
</evidence>
<proteinExistence type="inferred from homology"/>
<reference evidence="3 4" key="1">
    <citation type="submission" date="2018-08" db="EMBL/GenBank/DDBJ databases">
        <title>Microbacterium oxydans strain HG3.</title>
        <authorList>
            <person name="ORTET P."/>
        </authorList>
    </citation>
    <scope>NUCLEOTIDE SEQUENCE [LARGE SCALE GENOMIC DNA]</scope>
    <source>
        <strain evidence="3 4">HG3</strain>
    </source>
</reference>
<dbReference type="PANTHER" id="PTHR47505">
    <property type="entry name" value="DNA UTILIZATION PROTEIN YHGH"/>
    <property type="match status" value="1"/>
</dbReference>
<evidence type="ECO:0000256" key="1">
    <source>
        <dbReference type="ARBA" id="ARBA00008007"/>
    </source>
</evidence>
<sequence>MWTKTHLLDLGTEIAAFLLAATCAGCDEPGTLLCGRCRQALQPDPQRLATPQGLPVTAALAFEGVAAQCIRRLKGKGETLLARPLGAALASVLNSTESASRWIVPVPTSRSAFRRRGYRVPDLLIRRANAEPQRLLSVVGGTSDQRGLGARARATNVSGAMRVRRAGEGTEVVIVDDVVTTGATFDEATRALTAAGFHVSAAVALAATPRRDGFG</sequence>
<protein>
    <submittedName>
        <fullName evidence="3">Orotate phosphoribosyltransferase</fullName>
        <ecNumber evidence="3">2.4.2.10</ecNumber>
    </submittedName>
</protein>
<evidence type="ECO:0000313" key="3">
    <source>
        <dbReference type="EMBL" id="AZS40985.1"/>
    </source>
</evidence>
<dbReference type="Pfam" id="PF00156">
    <property type="entry name" value="Pribosyltran"/>
    <property type="match status" value="1"/>
</dbReference>
<organism evidence="3 4">
    <name type="scientific">Microbacterium oxydans</name>
    <dbReference type="NCBI Taxonomy" id="82380"/>
    <lineage>
        <taxon>Bacteria</taxon>
        <taxon>Bacillati</taxon>
        <taxon>Actinomycetota</taxon>
        <taxon>Actinomycetes</taxon>
        <taxon>Micrococcales</taxon>
        <taxon>Microbacteriaceae</taxon>
        <taxon>Microbacterium</taxon>
    </lineage>
</organism>
<evidence type="ECO:0000313" key="4">
    <source>
        <dbReference type="Proteomes" id="UP000274841"/>
    </source>
</evidence>
<accession>A0A3S9WLI8</accession>
<feature type="domain" description="Phosphoribosyltransferase" evidence="2">
    <location>
        <begin position="162"/>
        <end position="205"/>
    </location>
</feature>
<dbReference type="EC" id="2.4.2.10" evidence="3"/>
<dbReference type="Gene3D" id="3.40.50.2020">
    <property type="match status" value="1"/>
</dbReference>
<gene>
    <name evidence="3" type="primary">pyrE_1</name>
    <name evidence="3" type="ORF">CVS54_02330</name>
</gene>
<keyword evidence="3" id="KW-0328">Glycosyltransferase</keyword>